<protein>
    <recommendedName>
        <fullName evidence="2">histidine kinase</fullName>
        <ecNumber evidence="2">2.7.13.3</ecNumber>
    </recommendedName>
</protein>
<evidence type="ECO:0000256" key="2">
    <source>
        <dbReference type="ARBA" id="ARBA00012438"/>
    </source>
</evidence>
<dbReference type="GO" id="GO:0000155">
    <property type="term" value="F:phosphorelay sensor kinase activity"/>
    <property type="evidence" value="ECO:0007669"/>
    <property type="project" value="InterPro"/>
</dbReference>
<evidence type="ECO:0000256" key="4">
    <source>
        <dbReference type="ARBA" id="ARBA00022679"/>
    </source>
</evidence>
<dbReference type="AlphaFoldDB" id="K9WP14"/>
<dbReference type="eggNOG" id="COG2205">
    <property type="taxonomic scope" value="Bacteria"/>
</dbReference>
<dbReference type="PATRIC" id="fig|1173027.3.peg.6560"/>
<dbReference type="Pfam" id="PF00512">
    <property type="entry name" value="HisKA"/>
    <property type="match status" value="1"/>
</dbReference>
<dbReference type="CDD" id="cd00082">
    <property type="entry name" value="HisKA"/>
    <property type="match status" value="1"/>
</dbReference>
<dbReference type="InterPro" id="IPR036097">
    <property type="entry name" value="HisK_dim/P_sf"/>
</dbReference>
<keyword evidence="4" id="KW-0808">Transferase</keyword>
<dbReference type="PANTHER" id="PTHR43547">
    <property type="entry name" value="TWO-COMPONENT HISTIDINE KINASE"/>
    <property type="match status" value="1"/>
</dbReference>
<feature type="transmembrane region" description="Helical" evidence="7">
    <location>
        <begin position="96"/>
        <end position="117"/>
    </location>
</feature>
<feature type="transmembrane region" description="Helical" evidence="7">
    <location>
        <begin position="21"/>
        <end position="43"/>
    </location>
</feature>
<dbReference type="SMART" id="SM00387">
    <property type="entry name" value="HATPase_c"/>
    <property type="match status" value="1"/>
</dbReference>
<dbReference type="Proteomes" id="UP000010471">
    <property type="component" value="Chromosome"/>
</dbReference>
<sequence>MRTQFSVLGKCIGIRNKQAKALALNYHNTCWLIAGTIAVVIALEYATPSPYVFGYLYTGPILLTSSRLSRKATFQVTLAASVFTLLNLLVPSFKPYNLSTLANRLIAVLALIVTGWLSDRNRLYEEAIAQQQAQLRAQEQLARIREDFVSTLTHDLKTPLLGAIETLKSFQNGQFGKVTSAQQNVLEMMTRSHRSTLQLVETVLDIYRYDTEGLQLQRSPVNLAEIAQEVIATLTDLAASRRVYVYLNYGQSNFPYPLWVDGDALQLQRVFANLIINSINHSPRGGKVEVVLESTGTQQQVLVLDRGPGITPGELPNLFERFYQGLSDRQAKGSGLGLYLSRQIVEAHGGTIWAENRTSSGALFGFQLPAYTLS</sequence>
<dbReference type="Gene3D" id="1.10.287.130">
    <property type="match status" value="1"/>
</dbReference>
<dbReference type="FunFam" id="3.30.565.10:FF:000006">
    <property type="entry name" value="Sensor histidine kinase WalK"/>
    <property type="match status" value="1"/>
</dbReference>
<dbReference type="STRING" id="1173027.Mic7113_5920"/>
<evidence type="ECO:0000259" key="8">
    <source>
        <dbReference type="PROSITE" id="PS50109"/>
    </source>
</evidence>
<reference evidence="9 10" key="1">
    <citation type="submission" date="2012-06" db="EMBL/GenBank/DDBJ databases">
        <title>Finished chromosome of genome of Microcoleus sp. PCC 7113.</title>
        <authorList>
            <consortium name="US DOE Joint Genome Institute"/>
            <person name="Gugger M."/>
            <person name="Coursin T."/>
            <person name="Rippka R."/>
            <person name="Tandeau De Marsac N."/>
            <person name="Huntemann M."/>
            <person name="Wei C.-L."/>
            <person name="Han J."/>
            <person name="Detter J.C."/>
            <person name="Han C."/>
            <person name="Tapia R."/>
            <person name="Chen A."/>
            <person name="Kyrpides N."/>
            <person name="Mavromatis K."/>
            <person name="Markowitz V."/>
            <person name="Szeto E."/>
            <person name="Ivanova N."/>
            <person name="Pagani I."/>
            <person name="Pati A."/>
            <person name="Goodwin L."/>
            <person name="Nordberg H.P."/>
            <person name="Cantor M.N."/>
            <person name="Hua S.X."/>
            <person name="Woyke T."/>
            <person name="Kerfeld C.A."/>
        </authorList>
    </citation>
    <scope>NUCLEOTIDE SEQUENCE [LARGE SCALE GENOMIC DNA]</scope>
    <source>
        <strain evidence="9 10">PCC 7113</strain>
    </source>
</reference>
<dbReference type="PANTHER" id="PTHR43547:SF2">
    <property type="entry name" value="HYBRID SIGNAL TRANSDUCTION HISTIDINE KINASE C"/>
    <property type="match status" value="1"/>
</dbReference>
<evidence type="ECO:0000256" key="1">
    <source>
        <dbReference type="ARBA" id="ARBA00000085"/>
    </source>
</evidence>
<keyword evidence="5 9" id="KW-0418">Kinase</keyword>
<dbReference type="SUPFAM" id="SSF47384">
    <property type="entry name" value="Homodimeric domain of signal transducing histidine kinase"/>
    <property type="match status" value="1"/>
</dbReference>
<dbReference type="InterPro" id="IPR036890">
    <property type="entry name" value="HATPase_C_sf"/>
</dbReference>
<name>K9WP14_9CYAN</name>
<dbReference type="InterPro" id="IPR003661">
    <property type="entry name" value="HisK_dim/P_dom"/>
</dbReference>
<evidence type="ECO:0000256" key="5">
    <source>
        <dbReference type="ARBA" id="ARBA00022777"/>
    </source>
</evidence>
<dbReference type="Pfam" id="PF02518">
    <property type="entry name" value="HATPase_c"/>
    <property type="match status" value="1"/>
</dbReference>
<comment type="catalytic activity">
    <reaction evidence="1">
        <text>ATP + protein L-histidine = ADP + protein N-phospho-L-histidine.</text>
        <dbReference type="EC" id="2.7.13.3"/>
    </reaction>
</comment>
<evidence type="ECO:0000313" key="9">
    <source>
        <dbReference type="EMBL" id="AFZ21524.1"/>
    </source>
</evidence>
<keyword evidence="3" id="KW-0597">Phosphoprotein</keyword>
<dbReference type="Gene3D" id="3.30.565.10">
    <property type="entry name" value="Histidine kinase-like ATPase, C-terminal domain"/>
    <property type="match status" value="1"/>
</dbReference>
<dbReference type="InterPro" id="IPR005467">
    <property type="entry name" value="His_kinase_dom"/>
</dbReference>
<evidence type="ECO:0000256" key="6">
    <source>
        <dbReference type="ARBA" id="ARBA00023012"/>
    </source>
</evidence>
<evidence type="ECO:0000256" key="7">
    <source>
        <dbReference type="SAM" id="Phobius"/>
    </source>
</evidence>
<dbReference type="InterPro" id="IPR003594">
    <property type="entry name" value="HATPase_dom"/>
</dbReference>
<keyword evidence="7" id="KW-0472">Membrane</keyword>
<dbReference type="PROSITE" id="PS50109">
    <property type="entry name" value="HIS_KIN"/>
    <property type="match status" value="1"/>
</dbReference>
<dbReference type="OrthoDB" id="418136at2"/>
<dbReference type="EMBL" id="CP003630">
    <property type="protein sequence ID" value="AFZ21524.1"/>
    <property type="molecule type" value="Genomic_DNA"/>
</dbReference>
<dbReference type="HOGENOM" id="CLU_739281_0_0_3"/>
<accession>K9WP14</accession>
<dbReference type="InterPro" id="IPR004358">
    <property type="entry name" value="Sig_transdc_His_kin-like_C"/>
</dbReference>
<dbReference type="SMART" id="SM00388">
    <property type="entry name" value="HisKA"/>
    <property type="match status" value="1"/>
</dbReference>
<gene>
    <name evidence="9" type="ORF">Mic7113_5920</name>
</gene>
<dbReference type="EC" id="2.7.13.3" evidence="2"/>
<keyword evidence="6" id="KW-0902">Two-component regulatory system</keyword>
<keyword evidence="10" id="KW-1185">Reference proteome</keyword>
<dbReference type="CDD" id="cd00075">
    <property type="entry name" value="HATPase"/>
    <property type="match status" value="1"/>
</dbReference>
<feature type="domain" description="Histidine kinase" evidence="8">
    <location>
        <begin position="151"/>
        <end position="372"/>
    </location>
</feature>
<organism evidence="9 10">
    <name type="scientific">Allocoleopsis franciscana PCC 7113</name>
    <dbReference type="NCBI Taxonomy" id="1173027"/>
    <lineage>
        <taxon>Bacteria</taxon>
        <taxon>Bacillati</taxon>
        <taxon>Cyanobacteriota</taxon>
        <taxon>Cyanophyceae</taxon>
        <taxon>Coleofasciculales</taxon>
        <taxon>Coleofasciculaceae</taxon>
        <taxon>Allocoleopsis</taxon>
        <taxon>Allocoleopsis franciscana</taxon>
    </lineage>
</organism>
<keyword evidence="7" id="KW-1133">Transmembrane helix</keyword>
<evidence type="ECO:0000256" key="3">
    <source>
        <dbReference type="ARBA" id="ARBA00022553"/>
    </source>
</evidence>
<proteinExistence type="predicted"/>
<dbReference type="RefSeq" id="WP_015185653.1">
    <property type="nucleotide sequence ID" value="NC_019738.1"/>
</dbReference>
<evidence type="ECO:0000313" key="10">
    <source>
        <dbReference type="Proteomes" id="UP000010471"/>
    </source>
</evidence>
<feature type="transmembrane region" description="Helical" evidence="7">
    <location>
        <begin position="72"/>
        <end position="90"/>
    </location>
</feature>
<dbReference type="PRINTS" id="PR00344">
    <property type="entry name" value="BCTRLSENSOR"/>
</dbReference>
<keyword evidence="7" id="KW-0812">Transmembrane</keyword>
<dbReference type="SUPFAM" id="SSF55874">
    <property type="entry name" value="ATPase domain of HSP90 chaperone/DNA topoisomerase II/histidine kinase"/>
    <property type="match status" value="1"/>
</dbReference>
<dbReference type="KEGG" id="mic:Mic7113_5920"/>